<comment type="caution">
    <text evidence="1">The sequence shown here is derived from an EMBL/GenBank/DDBJ whole genome shotgun (WGS) entry which is preliminary data.</text>
</comment>
<name>A0AAW1JGZ0_POPJA</name>
<protein>
    <recommendedName>
        <fullName evidence="3">MIF4G domain-containing protein</fullName>
    </recommendedName>
</protein>
<dbReference type="EMBL" id="JASPKY010000386">
    <property type="protein sequence ID" value="KAK9702690.1"/>
    <property type="molecule type" value="Genomic_DNA"/>
</dbReference>
<dbReference type="AlphaFoldDB" id="A0AAW1JGZ0"/>
<accession>A0AAW1JGZ0</accession>
<keyword evidence="2" id="KW-1185">Reference proteome</keyword>
<evidence type="ECO:0000313" key="1">
    <source>
        <dbReference type="EMBL" id="KAK9702690.1"/>
    </source>
</evidence>
<reference evidence="1 2" key="1">
    <citation type="journal article" date="2024" name="BMC Genomics">
        <title>De novo assembly and annotation of Popillia japonica's genome with initial clues to its potential as an invasive pest.</title>
        <authorList>
            <person name="Cucini C."/>
            <person name="Boschi S."/>
            <person name="Funari R."/>
            <person name="Cardaioli E."/>
            <person name="Iannotti N."/>
            <person name="Marturano G."/>
            <person name="Paoli F."/>
            <person name="Bruttini M."/>
            <person name="Carapelli A."/>
            <person name="Frati F."/>
            <person name="Nardi F."/>
        </authorList>
    </citation>
    <scope>NUCLEOTIDE SEQUENCE [LARGE SCALE GENOMIC DNA]</scope>
    <source>
        <strain evidence="1">DMR45628</strain>
    </source>
</reference>
<evidence type="ECO:0008006" key="3">
    <source>
        <dbReference type="Google" id="ProtNLM"/>
    </source>
</evidence>
<organism evidence="1 2">
    <name type="scientific">Popillia japonica</name>
    <name type="common">Japanese beetle</name>
    <dbReference type="NCBI Taxonomy" id="7064"/>
    <lineage>
        <taxon>Eukaryota</taxon>
        <taxon>Metazoa</taxon>
        <taxon>Ecdysozoa</taxon>
        <taxon>Arthropoda</taxon>
        <taxon>Hexapoda</taxon>
        <taxon>Insecta</taxon>
        <taxon>Pterygota</taxon>
        <taxon>Neoptera</taxon>
        <taxon>Endopterygota</taxon>
        <taxon>Coleoptera</taxon>
        <taxon>Polyphaga</taxon>
        <taxon>Scarabaeiformia</taxon>
        <taxon>Scarabaeidae</taxon>
        <taxon>Rutelinae</taxon>
        <taxon>Popillia</taxon>
    </lineage>
</organism>
<proteinExistence type="predicted"/>
<evidence type="ECO:0000313" key="2">
    <source>
        <dbReference type="Proteomes" id="UP001458880"/>
    </source>
</evidence>
<dbReference type="Gene3D" id="1.25.40.480">
    <property type="match status" value="1"/>
</dbReference>
<sequence length="316" mass="36779">MDYKHYTFSNDSKNDLLEFYKIAKINKPENSIKEEKWKLLLPRNELLIKELDEMQDKDLVDLTINEIVTHTEVSNNSSCISNDIEMTTNNSSTDNIIDSVREYLEADSTLNEKHFDTELTCRFGESFVTNNNIAYSKIVRCFIKHILAPKLFLEHNSEINSLFVSFLNNFAIITTQELGYKLQDVGANTKCIQDNLISLSNNFKQKILKEFMMSTTRIEKNYFPVIDCLVSKEIDGESIQKLIELLMAVSSIHTDDKMLGKLLLKLLSNCKEKLRYFEQQLTHIVNLHRSTWKSKLSKVLNEYIQYNSPLSQSLRY</sequence>
<dbReference type="Proteomes" id="UP001458880">
    <property type="component" value="Unassembled WGS sequence"/>
</dbReference>
<gene>
    <name evidence="1" type="ORF">QE152_g29791</name>
</gene>